<feature type="domain" description="Cas12f1-like TNB" evidence="8">
    <location>
        <begin position="303"/>
        <end position="369"/>
    </location>
</feature>
<organism evidence="10 11">
    <name type="scientific">Moorena producens 3L</name>
    <dbReference type="NCBI Taxonomy" id="489825"/>
    <lineage>
        <taxon>Bacteria</taxon>
        <taxon>Bacillati</taxon>
        <taxon>Cyanobacteriota</taxon>
        <taxon>Cyanophyceae</taxon>
        <taxon>Coleofasciculales</taxon>
        <taxon>Coleofasciculaceae</taxon>
        <taxon>Moorena</taxon>
    </lineage>
</organism>
<dbReference type="InterPro" id="IPR010095">
    <property type="entry name" value="Cas12f1-like_TNB"/>
</dbReference>
<keyword evidence="4" id="KW-0862">Zinc</keyword>
<feature type="domain" description="Probable transposase IS891/IS1136/IS1341" evidence="7">
    <location>
        <begin position="177"/>
        <end position="289"/>
    </location>
</feature>
<keyword evidence="2" id="KW-0815">Transposition</keyword>
<dbReference type="Proteomes" id="UP000003959">
    <property type="component" value="Unassembled WGS sequence"/>
</dbReference>
<sequence>MFGIKRELKVNNSEANWLSQCAGFSRFVYNYGLGIMKSSWEFEDIRASDSKRLNTIKKVFTNVTKKNPDFAWCNKYPARIYQNAFRNLAKAFSWWRDPKIKAQMPTFKKKRHQCSFTVDDSNGKRLVKAGKTINIPTMGTFRLKEAIPYDCISQTFTISREADNWFVSFFVDACPMPAMKHTQQKVGIDLGVKCFATLSDRTKIEMPKSIKKAKIKQSLLQWRNRKKVLGNGQTKTQPSQNAQKYYQRLRKQHKHIGNIREDFLQKETTRLAQTYQEIKIEDLNLSGMLANHKLAEAIALLGFYRFSELLTYKQEFHGFKLTLVDRWFPSSKTCHKCDHIQDMPLRERVYVCGSCGNIEDRDLNAAINIERWEPGNRTLSMAIDQTPVD</sequence>
<dbReference type="NCBIfam" id="NF040570">
    <property type="entry name" value="guided_TnpB"/>
    <property type="match status" value="1"/>
</dbReference>
<evidence type="ECO:0000259" key="7">
    <source>
        <dbReference type="Pfam" id="PF01385"/>
    </source>
</evidence>
<evidence type="ECO:0000313" key="11">
    <source>
        <dbReference type="Proteomes" id="UP000003959"/>
    </source>
</evidence>
<evidence type="ECO:0000256" key="6">
    <source>
        <dbReference type="ARBA" id="ARBA00023172"/>
    </source>
</evidence>
<gene>
    <name evidence="10" type="ORF">LYNGBM3L_40690</name>
</gene>
<dbReference type="EMBL" id="GL890940">
    <property type="protein sequence ID" value="EGJ31312.1"/>
    <property type="molecule type" value="Genomic_DNA"/>
</dbReference>
<dbReference type="Pfam" id="PF12323">
    <property type="entry name" value="HTH_OrfB_IS605"/>
    <property type="match status" value="1"/>
</dbReference>
<evidence type="ECO:0000256" key="3">
    <source>
        <dbReference type="ARBA" id="ARBA00022723"/>
    </source>
</evidence>
<keyword evidence="5" id="KW-0238">DNA-binding</keyword>
<evidence type="ECO:0000256" key="5">
    <source>
        <dbReference type="ARBA" id="ARBA00023125"/>
    </source>
</evidence>
<dbReference type="InterPro" id="IPR001959">
    <property type="entry name" value="Transposase"/>
</dbReference>
<accession>F4XVP9</accession>
<evidence type="ECO:0000259" key="9">
    <source>
        <dbReference type="Pfam" id="PF12323"/>
    </source>
</evidence>
<evidence type="ECO:0000259" key="8">
    <source>
        <dbReference type="Pfam" id="PF07282"/>
    </source>
</evidence>
<dbReference type="Pfam" id="PF07282">
    <property type="entry name" value="Cas12f1-like_TNB"/>
    <property type="match status" value="1"/>
</dbReference>
<comment type="similarity">
    <text evidence="1">In the C-terminal section; belongs to the transposase 35 family.</text>
</comment>
<protein>
    <submittedName>
        <fullName evidence="10">Transposase, IS605 OrfB family, central region</fullName>
    </submittedName>
</protein>
<name>F4XVP9_9CYAN</name>
<evidence type="ECO:0000256" key="4">
    <source>
        <dbReference type="ARBA" id="ARBA00022833"/>
    </source>
</evidence>
<evidence type="ECO:0000313" key="10">
    <source>
        <dbReference type="EMBL" id="EGJ31312.1"/>
    </source>
</evidence>
<reference evidence="11" key="1">
    <citation type="journal article" date="2011" name="Proc. Natl. Acad. Sci. U.S.A.">
        <title>Genomic insights into the physiology and ecology of the marine filamentous cyanobacterium Lyngbya majuscula.</title>
        <authorList>
            <person name="Jones A.C."/>
            <person name="Monroe E.A."/>
            <person name="Podell S."/>
            <person name="Hess W.R."/>
            <person name="Klages S."/>
            <person name="Esquenazi E."/>
            <person name="Niessen S."/>
            <person name="Hoover H."/>
            <person name="Rothmann M."/>
            <person name="Lasken R.S."/>
            <person name="Yates J.R.III."/>
            <person name="Reinhardt R."/>
            <person name="Kube M."/>
            <person name="Burkart M.D."/>
            <person name="Allen E.E."/>
            <person name="Dorrestein P.C."/>
            <person name="Gerwick W.H."/>
            <person name="Gerwick L."/>
        </authorList>
    </citation>
    <scope>NUCLEOTIDE SEQUENCE [LARGE SCALE GENOMIC DNA]</scope>
    <source>
        <strain evidence="11">3L</strain>
    </source>
</reference>
<dbReference type="GO" id="GO:0032196">
    <property type="term" value="P:transposition"/>
    <property type="evidence" value="ECO:0007669"/>
    <property type="project" value="UniProtKB-KW"/>
</dbReference>
<evidence type="ECO:0000256" key="2">
    <source>
        <dbReference type="ARBA" id="ARBA00022578"/>
    </source>
</evidence>
<dbReference type="eggNOG" id="COG0675">
    <property type="taxonomic scope" value="Bacteria"/>
</dbReference>
<dbReference type="RefSeq" id="WP_008187137.1">
    <property type="nucleotide sequence ID" value="NZ_GL890940.1"/>
</dbReference>
<keyword evidence="11" id="KW-1185">Reference proteome</keyword>
<dbReference type="GO" id="GO:0006310">
    <property type="term" value="P:DNA recombination"/>
    <property type="evidence" value="ECO:0007669"/>
    <property type="project" value="UniProtKB-KW"/>
</dbReference>
<dbReference type="GO" id="GO:0003677">
    <property type="term" value="F:DNA binding"/>
    <property type="evidence" value="ECO:0007669"/>
    <property type="project" value="UniProtKB-KW"/>
</dbReference>
<proteinExistence type="inferred from homology"/>
<dbReference type="OrthoDB" id="443538at2"/>
<feature type="domain" description="Transposase putative helix-turn-helix" evidence="9">
    <location>
        <begin position="4"/>
        <end position="41"/>
    </location>
</feature>
<dbReference type="HOGENOM" id="CLU_032903_0_2_3"/>
<evidence type="ECO:0000256" key="1">
    <source>
        <dbReference type="ARBA" id="ARBA00008761"/>
    </source>
</evidence>
<keyword evidence="6" id="KW-0233">DNA recombination</keyword>
<keyword evidence="3" id="KW-0479">Metal-binding</keyword>
<dbReference type="AlphaFoldDB" id="F4XVP9"/>
<dbReference type="NCBIfam" id="TIGR01766">
    <property type="entry name" value="IS200/IS605 family accessory protein TnpB-like domain"/>
    <property type="match status" value="1"/>
</dbReference>
<dbReference type="Pfam" id="PF01385">
    <property type="entry name" value="OrfB_IS605"/>
    <property type="match status" value="1"/>
</dbReference>
<dbReference type="GO" id="GO:0046872">
    <property type="term" value="F:metal ion binding"/>
    <property type="evidence" value="ECO:0007669"/>
    <property type="project" value="UniProtKB-KW"/>
</dbReference>
<dbReference type="InterPro" id="IPR021027">
    <property type="entry name" value="Transposase_put_HTH"/>
</dbReference>